<keyword evidence="4" id="KW-1185">Reference proteome</keyword>
<dbReference type="InterPro" id="IPR018392">
    <property type="entry name" value="LysM"/>
</dbReference>
<dbReference type="AlphaFoldDB" id="F8L5M3"/>
<keyword evidence="1" id="KW-1133">Transmembrane helix</keyword>
<sequence>MHDALFEGHVSKRSRPLVHALIISVALNLGLLATFITFIIKEKKVETLLQAKTASKRVGKRASLSQSNGAVLEAFEKLSFAELIQLLRNEEVLEQGYRKRDLALSCLVAYHHFDLQRALPGMEFQKRAFSYSKPEKNIELFPGLDEERFQVIHYFARAEMWPLTSEGLYEEMKHRRENIPSSLMEAFFLSKEFFAIERAFSRLPFVFKRETLLSLLLEGSWKLIERTVTETVSHPTGEIQNIGQFLSGFENSKLAGYLLVALDPDHPYLRFSDEKLESFIGLLDQQTAEVELFLNRIATSARSDHIRELAKARIQSWGKEVRVSSQEYVVQKGDSLWGVSRHFDISMEKIREANQLQSDVLTPGQRLQIPHAQHN</sequence>
<dbReference type="Gene3D" id="3.10.350.10">
    <property type="entry name" value="LysM domain"/>
    <property type="match status" value="1"/>
</dbReference>
<dbReference type="STRING" id="331113.SNE_A19130"/>
<dbReference type="SUPFAM" id="SSF54106">
    <property type="entry name" value="LysM domain"/>
    <property type="match status" value="1"/>
</dbReference>
<dbReference type="InterPro" id="IPR036779">
    <property type="entry name" value="LysM_dom_sf"/>
</dbReference>
<name>F8L5M3_SIMNZ</name>
<dbReference type="PROSITE" id="PS51782">
    <property type="entry name" value="LYSM"/>
    <property type="match status" value="1"/>
</dbReference>
<dbReference type="RefSeq" id="WP_013944256.1">
    <property type="nucleotide sequence ID" value="NC_015713.1"/>
</dbReference>
<dbReference type="EMBL" id="FR872582">
    <property type="protein sequence ID" value="CCB89790.1"/>
    <property type="molecule type" value="Genomic_DNA"/>
</dbReference>
<reference key="1">
    <citation type="journal article" date="2011" name="Mol. Biol. Evol.">
        <title>Unity in variety -- the pan-genome of the Chlamydiae.</title>
        <authorList>
            <person name="Collingro A."/>
            <person name="Tischler P."/>
            <person name="Weinmaier T."/>
            <person name="Penz T."/>
            <person name="Heinz E."/>
            <person name="Brunham R.C."/>
            <person name="Read T.D."/>
            <person name="Bavoil P.M."/>
            <person name="Sachse K."/>
            <person name="Kahane S."/>
            <person name="Friedman M.G."/>
            <person name="Rattei T."/>
            <person name="Myers G.S.A."/>
            <person name="Horn M."/>
        </authorList>
    </citation>
    <scope>NUCLEOTIDE SEQUENCE</scope>
    <source>
        <strain>Z</strain>
    </source>
</reference>
<evidence type="ECO:0000313" key="4">
    <source>
        <dbReference type="Proteomes" id="UP000000496"/>
    </source>
</evidence>
<feature type="domain" description="LysM" evidence="2">
    <location>
        <begin position="326"/>
        <end position="369"/>
    </location>
</feature>
<dbReference type="Proteomes" id="UP000000496">
    <property type="component" value="Chromosome gsn.131"/>
</dbReference>
<dbReference type="OrthoDB" id="17478at2"/>
<evidence type="ECO:0000259" key="2">
    <source>
        <dbReference type="PROSITE" id="PS51782"/>
    </source>
</evidence>
<dbReference type="Pfam" id="PF01476">
    <property type="entry name" value="LysM"/>
    <property type="match status" value="1"/>
</dbReference>
<dbReference type="KEGG" id="sng:SNE_A19130"/>
<accession>F8L5M3</accession>
<organism evidence="3 4">
    <name type="scientific">Simkania negevensis (strain ATCC VR-1471 / DSM 27360 / Z)</name>
    <dbReference type="NCBI Taxonomy" id="331113"/>
    <lineage>
        <taxon>Bacteria</taxon>
        <taxon>Pseudomonadati</taxon>
        <taxon>Chlamydiota</taxon>
        <taxon>Chlamydiia</taxon>
        <taxon>Parachlamydiales</taxon>
        <taxon>Simkaniaceae</taxon>
        <taxon>Simkania</taxon>
    </lineage>
</organism>
<keyword evidence="1" id="KW-0472">Membrane</keyword>
<feature type="transmembrane region" description="Helical" evidence="1">
    <location>
        <begin position="20"/>
        <end position="40"/>
    </location>
</feature>
<reference evidence="3 4" key="2">
    <citation type="journal article" date="2011" name="Mol. Biol. Evol.">
        <title>Unity in variety--the pan-genome of the Chlamydiae.</title>
        <authorList>
            <person name="Collingro A."/>
            <person name="Tischler P."/>
            <person name="Weinmaier T."/>
            <person name="Penz T."/>
            <person name="Heinz E."/>
            <person name="Brunham R.C."/>
            <person name="Read T.D."/>
            <person name="Bavoil P.M."/>
            <person name="Sachse K."/>
            <person name="Kahane S."/>
            <person name="Friedman M.G."/>
            <person name="Rattei T."/>
            <person name="Myers G.S."/>
            <person name="Horn M."/>
        </authorList>
    </citation>
    <scope>NUCLEOTIDE SEQUENCE [LARGE SCALE GENOMIC DNA]</scope>
    <source>
        <strain evidence="4">ATCC VR-1471 / Z</strain>
    </source>
</reference>
<dbReference type="eggNOG" id="COG1388">
    <property type="taxonomic scope" value="Bacteria"/>
</dbReference>
<gene>
    <name evidence="3" type="ordered locus">SNE_A19130</name>
</gene>
<dbReference type="HOGENOM" id="CLU_766615_0_0_0"/>
<proteinExistence type="predicted"/>
<dbReference type="CDD" id="cd00118">
    <property type="entry name" value="LysM"/>
    <property type="match status" value="1"/>
</dbReference>
<evidence type="ECO:0000256" key="1">
    <source>
        <dbReference type="SAM" id="Phobius"/>
    </source>
</evidence>
<protein>
    <recommendedName>
        <fullName evidence="2">LysM domain-containing protein</fullName>
    </recommendedName>
</protein>
<dbReference type="SMART" id="SM00257">
    <property type="entry name" value="LysM"/>
    <property type="match status" value="1"/>
</dbReference>
<evidence type="ECO:0000313" key="3">
    <source>
        <dbReference type="EMBL" id="CCB89790.1"/>
    </source>
</evidence>
<keyword evidence="1" id="KW-0812">Transmembrane</keyword>